<dbReference type="Gene3D" id="3.40.1280.10">
    <property type="match status" value="1"/>
</dbReference>
<evidence type="ECO:0000256" key="17">
    <source>
        <dbReference type="RuleBase" id="RU003464"/>
    </source>
</evidence>
<comment type="catalytic activity">
    <reaction evidence="14 15 17">
        <text>guanosine(37) in tRNA + S-adenosyl-L-methionine = N(1)-methylguanosine(37) in tRNA + S-adenosyl-L-homocysteine + H(+)</text>
        <dbReference type="Rhea" id="RHEA:36899"/>
        <dbReference type="Rhea" id="RHEA-COMP:10145"/>
        <dbReference type="Rhea" id="RHEA-COMP:10147"/>
        <dbReference type="ChEBI" id="CHEBI:15378"/>
        <dbReference type="ChEBI" id="CHEBI:57856"/>
        <dbReference type="ChEBI" id="CHEBI:59789"/>
        <dbReference type="ChEBI" id="CHEBI:73542"/>
        <dbReference type="ChEBI" id="CHEBI:74269"/>
        <dbReference type="EC" id="2.1.1.228"/>
    </reaction>
</comment>
<dbReference type="InterPro" id="IPR029028">
    <property type="entry name" value="Alpha/beta_knot_MTases"/>
</dbReference>
<dbReference type="PANTHER" id="PTHR46417">
    <property type="entry name" value="TRNA (GUANINE-N(1)-)-METHYLTRANSFERASE"/>
    <property type="match status" value="1"/>
</dbReference>
<dbReference type="RefSeq" id="WP_109235897.1">
    <property type="nucleotide sequence ID" value="NZ_BMXZ01000001.1"/>
</dbReference>
<dbReference type="Gene3D" id="1.10.1270.20">
    <property type="entry name" value="tRNA(m1g37)methyltransferase, domain 2"/>
    <property type="match status" value="1"/>
</dbReference>
<evidence type="ECO:0000256" key="16">
    <source>
        <dbReference type="PIRSR" id="PIRSR000386-1"/>
    </source>
</evidence>
<evidence type="ECO:0000313" key="19">
    <source>
        <dbReference type="EMBL" id="PWD84753.1"/>
    </source>
</evidence>
<evidence type="ECO:0000256" key="15">
    <source>
        <dbReference type="HAMAP-Rule" id="MF_00605"/>
    </source>
</evidence>
<evidence type="ECO:0000256" key="8">
    <source>
        <dbReference type="ARBA" id="ARBA00022603"/>
    </source>
</evidence>
<proteinExistence type="inferred from homology"/>
<protein>
    <recommendedName>
        <fullName evidence="6 15">tRNA (guanine-N(1)-)-methyltransferase</fullName>
        <ecNumber evidence="5 15">2.1.1.228</ecNumber>
    </recommendedName>
    <alternativeName>
        <fullName evidence="12 15">M1G-methyltransferase</fullName>
    </alternativeName>
    <alternativeName>
        <fullName evidence="13 15">tRNA [GM37] methyltransferase</fullName>
    </alternativeName>
</protein>
<evidence type="ECO:0000256" key="11">
    <source>
        <dbReference type="ARBA" id="ARBA00022694"/>
    </source>
</evidence>
<keyword evidence="20" id="KW-1185">Reference proteome</keyword>
<evidence type="ECO:0000256" key="6">
    <source>
        <dbReference type="ARBA" id="ARBA00014679"/>
    </source>
</evidence>
<evidence type="ECO:0000256" key="5">
    <source>
        <dbReference type="ARBA" id="ARBA00012807"/>
    </source>
</evidence>
<feature type="binding site" evidence="15 16">
    <location>
        <begin position="137"/>
        <end position="142"/>
    </location>
    <ligand>
        <name>S-adenosyl-L-methionine</name>
        <dbReference type="ChEBI" id="CHEBI:59789"/>
    </ligand>
</feature>
<dbReference type="EMBL" id="QEWR01000002">
    <property type="protein sequence ID" value="PWD84753.1"/>
    <property type="molecule type" value="Genomic_DNA"/>
</dbReference>
<feature type="domain" description="tRNA methyltransferase TRMD/TRM10-type" evidence="18">
    <location>
        <begin position="7"/>
        <end position="229"/>
    </location>
</feature>
<dbReference type="HAMAP" id="MF_00605">
    <property type="entry name" value="TrmD"/>
    <property type="match status" value="1"/>
</dbReference>
<evidence type="ECO:0000256" key="13">
    <source>
        <dbReference type="ARBA" id="ARBA00033392"/>
    </source>
</evidence>
<dbReference type="Proteomes" id="UP000244948">
    <property type="component" value="Unassembled WGS sequence"/>
</dbReference>
<dbReference type="InterPro" id="IPR016009">
    <property type="entry name" value="tRNA_MeTrfase_TRMD/TRM10"/>
</dbReference>
<evidence type="ECO:0000256" key="12">
    <source>
        <dbReference type="ARBA" id="ARBA00029736"/>
    </source>
</evidence>
<comment type="similarity">
    <text evidence="3 15 17">Belongs to the RNA methyltransferase TrmD family.</text>
</comment>
<dbReference type="InterPro" id="IPR023148">
    <property type="entry name" value="tRNA_m1G_MeTrfase_C_sf"/>
</dbReference>
<evidence type="ECO:0000256" key="14">
    <source>
        <dbReference type="ARBA" id="ARBA00047783"/>
    </source>
</evidence>
<dbReference type="Pfam" id="PF01746">
    <property type="entry name" value="tRNA_m1G_MT"/>
    <property type="match status" value="1"/>
</dbReference>
<feature type="binding site" evidence="15 16">
    <location>
        <position position="117"/>
    </location>
    <ligand>
        <name>S-adenosyl-L-methionine</name>
        <dbReference type="ChEBI" id="CHEBI:59789"/>
    </ligand>
</feature>
<sequence length="233" mass="26403">MKGKLIIDVIALIPELIAPIIEDGVVSRAHNNELFELRFWNPRDYSTDNHHTVDARPYGGGPGMVMMYEPLKKTFDAIESFRGSRGLRLYMSPQGDLLKQQRVRELSEEQHLIILCGRYEGVDQRIIDTEIDGEISVGDYVLSGGELAAAILIDAIVRILPDAISNEESHLHDSFSIGDQLDHPHYTRPREINGLKVPEVLFSGDHAKIAQWRDAEAKARTEARRVRLRQEEL</sequence>
<reference evidence="19 20" key="1">
    <citation type="journal article" date="2018" name="Genome Announc.">
        <title>Ignatzschineria cameli sp. nov., isolated from necrotic foot tissue of dromedaries (Camelus dromedarius) and associated maggots (Wohlfahrtia species) in Dubai.</title>
        <authorList>
            <person name="Tsang C.C."/>
            <person name="Tang J.Y."/>
            <person name="Fong J.Y."/>
            <person name="Kinne J."/>
            <person name="Lee H.H."/>
            <person name="Joseph M."/>
            <person name="Jose S."/>
            <person name="Schuster R.K."/>
            <person name="Tang Y."/>
            <person name="Sivakumar S."/>
            <person name="Chen J.H."/>
            <person name="Teng J.L."/>
            <person name="Lau S.K."/>
            <person name="Wernery U."/>
            <person name="Woo P.C."/>
        </authorList>
    </citation>
    <scope>NUCLEOTIDE SEQUENCE [LARGE SCALE GENOMIC DNA]</scope>
    <source>
        <strain evidence="19 20">KCTC 22643</strain>
    </source>
</reference>
<evidence type="ECO:0000259" key="18">
    <source>
        <dbReference type="Pfam" id="PF01746"/>
    </source>
</evidence>
<name>A0A2U2ANG4_9GAMM</name>
<dbReference type="PANTHER" id="PTHR46417:SF1">
    <property type="entry name" value="TRNA (GUANINE-N(1)-)-METHYLTRANSFERASE"/>
    <property type="match status" value="1"/>
</dbReference>
<evidence type="ECO:0000256" key="10">
    <source>
        <dbReference type="ARBA" id="ARBA00022691"/>
    </source>
</evidence>
<evidence type="ECO:0000256" key="4">
    <source>
        <dbReference type="ARBA" id="ARBA00011738"/>
    </source>
</evidence>
<dbReference type="CDD" id="cd18080">
    <property type="entry name" value="TrmD-like"/>
    <property type="match status" value="1"/>
</dbReference>
<dbReference type="FunFam" id="3.40.1280.10:FF:000001">
    <property type="entry name" value="tRNA (guanine-N(1)-)-methyltransferase"/>
    <property type="match status" value="1"/>
</dbReference>
<dbReference type="InterPro" id="IPR029026">
    <property type="entry name" value="tRNA_m1G_MTases_N"/>
</dbReference>
<evidence type="ECO:0000256" key="1">
    <source>
        <dbReference type="ARBA" id="ARBA00002634"/>
    </source>
</evidence>
<dbReference type="EC" id="2.1.1.228" evidence="5 15"/>
<accession>A0A2U2ANG4</accession>
<keyword evidence="9 15" id="KW-0808">Transferase</keyword>
<dbReference type="PIRSF" id="PIRSF000386">
    <property type="entry name" value="tRNA_mtase"/>
    <property type="match status" value="1"/>
</dbReference>
<comment type="function">
    <text evidence="1 15 17">Specifically methylates guanosine-37 in various tRNAs.</text>
</comment>
<organism evidence="19 20">
    <name type="scientific">Ignatzschineria indica</name>
    <dbReference type="NCBI Taxonomy" id="472583"/>
    <lineage>
        <taxon>Bacteria</taxon>
        <taxon>Pseudomonadati</taxon>
        <taxon>Pseudomonadota</taxon>
        <taxon>Gammaproteobacteria</taxon>
        <taxon>Cardiobacteriales</taxon>
        <taxon>Ignatzschineriaceae</taxon>
        <taxon>Ignatzschineria</taxon>
    </lineage>
</organism>
<comment type="subunit">
    <text evidence="4 15 17">Homodimer.</text>
</comment>
<dbReference type="GO" id="GO:0052906">
    <property type="term" value="F:tRNA (guanine(37)-N1)-methyltransferase activity"/>
    <property type="evidence" value="ECO:0007669"/>
    <property type="project" value="UniProtKB-UniRule"/>
</dbReference>
<keyword evidence="7 15" id="KW-0963">Cytoplasm</keyword>
<evidence type="ECO:0000256" key="7">
    <source>
        <dbReference type="ARBA" id="ARBA00022490"/>
    </source>
</evidence>
<dbReference type="SUPFAM" id="SSF75217">
    <property type="entry name" value="alpha/beta knot"/>
    <property type="match status" value="1"/>
</dbReference>
<dbReference type="NCBIfam" id="NF000648">
    <property type="entry name" value="PRK00026.1"/>
    <property type="match status" value="1"/>
</dbReference>
<evidence type="ECO:0000313" key="20">
    <source>
        <dbReference type="Proteomes" id="UP000244948"/>
    </source>
</evidence>
<evidence type="ECO:0000256" key="2">
    <source>
        <dbReference type="ARBA" id="ARBA00004496"/>
    </source>
</evidence>
<dbReference type="GO" id="GO:0005829">
    <property type="term" value="C:cytosol"/>
    <property type="evidence" value="ECO:0007669"/>
    <property type="project" value="TreeGrafter"/>
</dbReference>
<dbReference type="GO" id="GO:0002939">
    <property type="term" value="P:tRNA N1-guanine methylation"/>
    <property type="evidence" value="ECO:0007669"/>
    <property type="project" value="TreeGrafter"/>
</dbReference>
<keyword evidence="10 15" id="KW-0949">S-adenosyl-L-methionine</keyword>
<comment type="subcellular location">
    <subcellularLocation>
        <location evidence="2 15 17">Cytoplasm</location>
    </subcellularLocation>
</comment>
<keyword evidence="8 15" id="KW-0489">Methyltransferase</keyword>
<keyword evidence="11 15" id="KW-0819">tRNA processing</keyword>
<dbReference type="NCBIfam" id="TIGR00088">
    <property type="entry name" value="trmD"/>
    <property type="match status" value="1"/>
</dbReference>
<dbReference type="AlphaFoldDB" id="A0A2U2ANG4"/>
<comment type="caution">
    <text evidence="19">The sequence shown here is derived from an EMBL/GenBank/DDBJ whole genome shotgun (WGS) entry which is preliminary data.</text>
</comment>
<evidence type="ECO:0000256" key="9">
    <source>
        <dbReference type="ARBA" id="ARBA00022679"/>
    </source>
</evidence>
<gene>
    <name evidence="15" type="primary">trmD</name>
    <name evidence="19" type="ORF">DC082_04290</name>
</gene>
<dbReference type="InterPro" id="IPR002649">
    <property type="entry name" value="tRNA_m1G_MeTrfase_TrmD"/>
</dbReference>
<evidence type="ECO:0000256" key="3">
    <source>
        <dbReference type="ARBA" id="ARBA00007630"/>
    </source>
</evidence>